<organism evidence="1 2">
    <name type="scientific">Pseudogymnoascus destructans (strain ATCC MYA-4855 / 20631-21)</name>
    <name type="common">Bat white-nose syndrome fungus</name>
    <name type="synonym">Geomyces destructans</name>
    <dbReference type="NCBI Taxonomy" id="658429"/>
    <lineage>
        <taxon>Eukaryota</taxon>
        <taxon>Fungi</taxon>
        <taxon>Dikarya</taxon>
        <taxon>Ascomycota</taxon>
        <taxon>Pezizomycotina</taxon>
        <taxon>Leotiomycetes</taxon>
        <taxon>Thelebolales</taxon>
        <taxon>Thelebolaceae</taxon>
        <taxon>Pseudogymnoascus</taxon>
    </lineage>
</organism>
<dbReference type="Proteomes" id="UP000011064">
    <property type="component" value="Unassembled WGS sequence"/>
</dbReference>
<sequence>MTKEPKLDRARRQVPEWGVYDDEIAGVFKAAREGKVGEELGEELGGRNEKSRTLVEEVVKNTKSRTMEAEATKGVKDEL</sequence>
<accession>L8G6G3</accession>
<evidence type="ECO:0000313" key="1">
    <source>
        <dbReference type="EMBL" id="ELR08263.1"/>
    </source>
</evidence>
<keyword evidence="2" id="KW-1185">Reference proteome</keyword>
<dbReference type="STRING" id="658429.L8G6G3"/>
<dbReference type="InParanoid" id="L8G6G3"/>
<gene>
    <name evidence="1" type="ORF">GMDG_03064</name>
</gene>
<dbReference type="EMBL" id="GL573214">
    <property type="protein sequence ID" value="ELR08263.1"/>
    <property type="molecule type" value="Genomic_DNA"/>
</dbReference>
<dbReference type="HOGENOM" id="CLU_2607015_0_0_1"/>
<evidence type="ECO:0000313" key="2">
    <source>
        <dbReference type="Proteomes" id="UP000011064"/>
    </source>
</evidence>
<dbReference type="AlphaFoldDB" id="L8G6G3"/>
<dbReference type="VEuPathDB" id="FungiDB:GMDG_03064"/>
<reference evidence="2" key="1">
    <citation type="submission" date="2010-09" db="EMBL/GenBank/DDBJ databases">
        <title>The genome sequence of Geomyces destructans 20631-21.</title>
        <authorList>
            <consortium name="The Broad Institute Genome Sequencing Platform"/>
            <person name="Cuomo C.A."/>
            <person name="Blehert D.S."/>
            <person name="Lorch J.M."/>
            <person name="Young S.K."/>
            <person name="Zeng Q."/>
            <person name="Gargeya S."/>
            <person name="Fitzgerald M."/>
            <person name="Haas B."/>
            <person name="Abouelleil A."/>
            <person name="Alvarado L."/>
            <person name="Arachchi H.M."/>
            <person name="Berlin A."/>
            <person name="Brown A."/>
            <person name="Chapman S.B."/>
            <person name="Chen Z."/>
            <person name="Dunbar C."/>
            <person name="Freedman E."/>
            <person name="Gearin G."/>
            <person name="Gellesch M."/>
            <person name="Goldberg J."/>
            <person name="Griggs A."/>
            <person name="Gujja S."/>
            <person name="Heiman D."/>
            <person name="Howarth C."/>
            <person name="Larson L."/>
            <person name="Lui A."/>
            <person name="MacDonald P.J.P."/>
            <person name="Montmayeur A."/>
            <person name="Murphy C."/>
            <person name="Neiman D."/>
            <person name="Pearson M."/>
            <person name="Priest M."/>
            <person name="Roberts A."/>
            <person name="Saif S."/>
            <person name="Shea T."/>
            <person name="Shenoy N."/>
            <person name="Sisk P."/>
            <person name="Stolte C."/>
            <person name="Sykes S."/>
            <person name="Wortman J."/>
            <person name="Nusbaum C."/>
            <person name="Birren B."/>
        </authorList>
    </citation>
    <scope>NUCLEOTIDE SEQUENCE [LARGE SCALE GENOMIC DNA]</scope>
    <source>
        <strain evidence="2">ATCC MYA-4855 / 20631-21</strain>
    </source>
</reference>
<protein>
    <submittedName>
        <fullName evidence="1">Uncharacterized protein</fullName>
    </submittedName>
</protein>
<proteinExistence type="predicted"/>
<name>L8G6G3_PSED2</name>